<dbReference type="PANTHER" id="PTHR46268">
    <property type="entry name" value="STRESS RESPONSE PROTEIN NHAX"/>
    <property type="match status" value="1"/>
</dbReference>
<evidence type="ECO:0000313" key="3">
    <source>
        <dbReference type="EMBL" id="ROR97702.1"/>
    </source>
</evidence>
<reference evidence="3 4" key="1">
    <citation type="submission" date="2018-11" db="EMBL/GenBank/DDBJ databases">
        <title>Sequencing the genomes of 1000 actinobacteria strains.</title>
        <authorList>
            <person name="Klenk H.-P."/>
        </authorList>
    </citation>
    <scope>NUCLEOTIDE SEQUENCE [LARGE SCALE GENOMIC DNA]</scope>
    <source>
        <strain evidence="3 4">DSM 13521</strain>
    </source>
</reference>
<dbReference type="OrthoDB" id="3213322at2"/>
<sequence length="170" mass="17820">MPTPRTHVVVGVALGQPDAVVVTAATFAERFGAELVCASVDVARYPIDTGPAGTVIATSIDPDLADDAVEVFDPDLRSAIAAALTGRQVPWSTRALAGSPARELARLADDVDAAMIVIGTREPGFRGALHEFFNGSVAAQLAHRQHRPVVVVPLSPVGLDAPLPWAEEER</sequence>
<dbReference type="RefSeq" id="WP_123739707.1">
    <property type="nucleotide sequence ID" value="NZ_RKHQ01000001.1"/>
</dbReference>
<dbReference type="EMBL" id="RKHQ01000001">
    <property type="protein sequence ID" value="ROR97702.1"/>
    <property type="molecule type" value="Genomic_DNA"/>
</dbReference>
<evidence type="ECO:0000313" key="4">
    <source>
        <dbReference type="Proteomes" id="UP000275356"/>
    </source>
</evidence>
<organism evidence="3 4">
    <name type="scientific">Salana multivorans</name>
    <dbReference type="NCBI Taxonomy" id="120377"/>
    <lineage>
        <taxon>Bacteria</taxon>
        <taxon>Bacillati</taxon>
        <taxon>Actinomycetota</taxon>
        <taxon>Actinomycetes</taxon>
        <taxon>Micrococcales</taxon>
        <taxon>Beutenbergiaceae</taxon>
        <taxon>Salana</taxon>
    </lineage>
</organism>
<dbReference type="PANTHER" id="PTHR46268:SF6">
    <property type="entry name" value="UNIVERSAL STRESS PROTEIN UP12"/>
    <property type="match status" value="1"/>
</dbReference>
<dbReference type="Gene3D" id="3.40.50.620">
    <property type="entry name" value="HUPs"/>
    <property type="match status" value="1"/>
</dbReference>
<accession>A0A3N2DD91</accession>
<evidence type="ECO:0000259" key="2">
    <source>
        <dbReference type="Pfam" id="PF00582"/>
    </source>
</evidence>
<proteinExistence type="inferred from homology"/>
<dbReference type="InterPro" id="IPR014729">
    <property type="entry name" value="Rossmann-like_a/b/a_fold"/>
</dbReference>
<protein>
    <submittedName>
        <fullName evidence="3">Nucleotide-binding universal stress UspA family protein</fullName>
    </submittedName>
</protein>
<feature type="domain" description="UspA" evidence="2">
    <location>
        <begin position="6"/>
        <end position="153"/>
    </location>
</feature>
<name>A0A3N2DD91_9MICO</name>
<dbReference type="Proteomes" id="UP000275356">
    <property type="component" value="Unassembled WGS sequence"/>
</dbReference>
<gene>
    <name evidence="3" type="ORF">EDD28_2307</name>
</gene>
<evidence type="ECO:0000256" key="1">
    <source>
        <dbReference type="ARBA" id="ARBA00008791"/>
    </source>
</evidence>
<comment type="caution">
    <text evidence="3">The sequence shown here is derived from an EMBL/GenBank/DDBJ whole genome shotgun (WGS) entry which is preliminary data.</text>
</comment>
<dbReference type="InterPro" id="IPR006016">
    <property type="entry name" value="UspA"/>
</dbReference>
<dbReference type="CDD" id="cd00293">
    <property type="entry name" value="USP-like"/>
    <property type="match status" value="1"/>
</dbReference>
<dbReference type="AlphaFoldDB" id="A0A3N2DD91"/>
<dbReference type="Pfam" id="PF00582">
    <property type="entry name" value="Usp"/>
    <property type="match status" value="1"/>
</dbReference>
<dbReference type="SUPFAM" id="SSF52402">
    <property type="entry name" value="Adenine nucleotide alpha hydrolases-like"/>
    <property type="match status" value="1"/>
</dbReference>
<keyword evidence="4" id="KW-1185">Reference proteome</keyword>
<comment type="similarity">
    <text evidence="1">Belongs to the universal stress protein A family.</text>
</comment>